<keyword evidence="2" id="KW-1185">Reference proteome</keyword>
<feature type="chain" id="PRO_5042260867" evidence="1">
    <location>
        <begin position="21"/>
        <end position="235"/>
    </location>
</feature>
<keyword evidence="1" id="KW-0732">Signal</keyword>
<evidence type="ECO:0000313" key="3">
    <source>
        <dbReference type="WBParaSite" id="MBELARI_LOCUS8151"/>
    </source>
</evidence>
<sequence>MPSLTTVSAVFFLLFATVHSSTEISASCQNFNTDLKKTSCKQRYFLFILPMISNKDWGSEAQRHLNFTRQILTPCYALEPQPPVYRDPGNSLVAFPSANFISTPIAKTFDHIMKQKKLNDDGPWEYQVIDRDHTRLADIAKLFDDVIYQMQRVDSYQGAIIMLHSGDPGYWTRIVDPQNATDYLHSWAKQFQRNEILGKLIFTKDLVLENWIINGLNWLRNETKGWFDWVYFERF</sequence>
<protein>
    <submittedName>
        <fullName evidence="3">Uncharacterized protein</fullName>
    </submittedName>
</protein>
<reference evidence="3" key="1">
    <citation type="submission" date="2024-02" db="UniProtKB">
        <authorList>
            <consortium name="WormBaseParasite"/>
        </authorList>
    </citation>
    <scope>IDENTIFICATION</scope>
</reference>
<organism evidence="2 3">
    <name type="scientific">Mesorhabditis belari</name>
    <dbReference type="NCBI Taxonomy" id="2138241"/>
    <lineage>
        <taxon>Eukaryota</taxon>
        <taxon>Metazoa</taxon>
        <taxon>Ecdysozoa</taxon>
        <taxon>Nematoda</taxon>
        <taxon>Chromadorea</taxon>
        <taxon>Rhabditida</taxon>
        <taxon>Rhabditina</taxon>
        <taxon>Rhabditomorpha</taxon>
        <taxon>Rhabditoidea</taxon>
        <taxon>Rhabditidae</taxon>
        <taxon>Mesorhabditinae</taxon>
        <taxon>Mesorhabditis</taxon>
    </lineage>
</organism>
<dbReference type="WBParaSite" id="MBELARI_LOCUS8151">
    <property type="protein sequence ID" value="MBELARI_LOCUS8151"/>
    <property type="gene ID" value="MBELARI_LOCUS8151"/>
</dbReference>
<evidence type="ECO:0000313" key="2">
    <source>
        <dbReference type="Proteomes" id="UP000887575"/>
    </source>
</evidence>
<dbReference type="AlphaFoldDB" id="A0AAF3JB96"/>
<proteinExistence type="predicted"/>
<feature type="signal peptide" evidence="1">
    <location>
        <begin position="1"/>
        <end position="20"/>
    </location>
</feature>
<accession>A0AAF3JB96</accession>
<dbReference type="Proteomes" id="UP000887575">
    <property type="component" value="Unassembled WGS sequence"/>
</dbReference>
<evidence type="ECO:0000256" key="1">
    <source>
        <dbReference type="SAM" id="SignalP"/>
    </source>
</evidence>
<name>A0AAF3JB96_9BILA</name>